<dbReference type="AlphaFoldDB" id="A0A4C1WNY4"/>
<keyword evidence="2" id="KW-1185">Reference proteome</keyword>
<comment type="caution">
    <text evidence="1">The sequence shown here is derived from an EMBL/GenBank/DDBJ whole genome shotgun (WGS) entry which is preliminary data.</text>
</comment>
<organism evidence="1 2">
    <name type="scientific">Eumeta variegata</name>
    <name type="common">Bagworm moth</name>
    <name type="synonym">Eumeta japonica</name>
    <dbReference type="NCBI Taxonomy" id="151549"/>
    <lineage>
        <taxon>Eukaryota</taxon>
        <taxon>Metazoa</taxon>
        <taxon>Ecdysozoa</taxon>
        <taxon>Arthropoda</taxon>
        <taxon>Hexapoda</taxon>
        <taxon>Insecta</taxon>
        <taxon>Pterygota</taxon>
        <taxon>Neoptera</taxon>
        <taxon>Endopterygota</taxon>
        <taxon>Lepidoptera</taxon>
        <taxon>Glossata</taxon>
        <taxon>Ditrysia</taxon>
        <taxon>Tineoidea</taxon>
        <taxon>Psychidae</taxon>
        <taxon>Oiketicinae</taxon>
        <taxon>Eumeta</taxon>
    </lineage>
</organism>
<reference evidence="1 2" key="1">
    <citation type="journal article" date="2019" name="Commun. Biol.">
        <title>The bagworm genome reveals a unique fibroin gene that provides high tensile strength.</title>
        <authorList>
            <person name="Kono N."/>
            <person name="Nakamura H."/>
            <person name="Ohtoshi R."/>
            <person name="Tomita M."/>
            <person name="Numata K."/>
            <person name="Arakawa K."/>
        </authorList>
    </citation>
    <scope>NUCLEOTIDE SEQUENCE [LARGE SCALE GENOMIC DNA]</scope>
</reference>
<dbReference type="Proteomes" id="UP000299102">
    <property type="component" value="Unassembled WGS sequence"/>
</dbReference>
<name>A0A4C1WNY4_EUMVA</name>
<proteinExistence type="predicted"/>
<gene>
    <name evidence="1" type="ORF">EVAR_88520_1</name>
</gene>
<protein>
    <submittedName>
        <fullName evidence="1">Uncharacterized protein</fullName>
    </submittedName>
</protein>
<dbReference type="EMBL" id="BGZK01000590">
    <property type="protein sequence ID" value="GBP51817.1"/>
    <property type="molecule type" value="Genomic_DNA"/>
</dbReference>
<evidence type="ECO:0000313" key="2">
    <source>
        <dbReference type="Proteomes" id="UP000299102"/>
    </source>
</evidence>
<sequence length="135" mass="14868">MRNDSGTRCRRSSREIKLHVPVGHGVQQLLISFQVLTSDSGYLYACRFKLHGADACVSGAVDRHQVAISKLRAKGSNKRPAAFALGTPSNFPPVCEKPSVMWVNKTPRTRIVNSTADPLTSEVRAERRQLVTPVL</sequence>
<accession>A0A4C1WNY4</accession>
<evidence type="ECO:0000313" key="1">
    <source>
        <dbReference type="EMBL" id="GBP51817.1"/>
    </source>
</evidence>